<feature type="domain" description="Phosphatidic acid phosphatase type 2/haloperoxidase" evidence="2">
    <location>
        <begin position="89"/>
        <end position="198"/>
    </location>
</feature>
<feature type="transmembrane region" description="Helical" evidence="1">
    <location>
        <begin position="156"/>
        <end position="177"/>
    </location>
</feature>
<gene>
    <name evidence="3" type="ORF">PVK37_29920</name>
</gene>
<reference evidence="3 4" key="1">
    <citation type="submission" date="2023-02" db="EMBL/GenBank/DDBJ databases">
        <authorList>
            <person name="Mo P."/>
        </authorList>
    </citation>
    <scope>NUCLEOTIDE SEQUENCE [LARGE SCALE GENOMIC DNA]</scope>
    <source>
        <strain evidence="3 4">HUAS 3</strain>
    </source>
</reference>
<dbReference type="Pfam" id="PF01569">
    <property type="entry name" value="PAP2"/>
    <property type="match status" value="1"/>
</dbReference>
<feature type="transmembrane region" description="Helical" evidence="1">
    <location>
        <begin position="183"/>
        <end position="201"/>
    </location>
</feature>
<protein>
    <submittedName>
        <fullName evidence="3">Phosphatase PAP2 family protein</fullName>
    </submittedName>
</protein>
<dbReference type="PANTHER" id="PTHR14969">
    <property type="entry name" value="SPHINGOSINE-1-PHOSPHATE PHOSPHOHYDROLASE"/>
    <property type="match status" value="1"/>
</dbReference>
<dbReference type="RefSeq" id="WP_275031179.1">
    <property type="nucleotide sequence ID" value="NZ_CP118615.1"/>
</dbReference>
<organism evidence="3 4">
    <name type="scientific">Micromonospora cathayae</name>
    <dbReference type="NCBI Taxonomy" id="3028804"/>
    <lineage>
        <taxon>Bacteria</taxon>
        <taxon>Bacillati</taxon>
        <taxon>Actinomycetota</taxon>
        <taxon>Actinomycetes</taxon>
        <taxon>Micromonosporales</taxon>
        <taxon>Micromonosporaceae</taxon>
        <taxon>Micromonospora</taxon>
    </lineage>
</organism>
<evidence type="ECO:0000256" key="1">
    <source>
        <dbReference type="SAM" id="Phobius"/>
    </source>
</evidence>
<proteinExistence type="predicted"/>
<dbReference type="Proteomes" id="UP001219605">
    <property type="component" value="Chromosome"/>
</dbReference>
<feature type="transmembrane region" description="Helical" evidence="1">
    <location>
        <begin position="58"/>
        <end position="80"/>
    </location>
</feature>
<keyword evidence="1" id="KW-0812">Transmembrane</keyword>
<dbReference type="SUPFAM" id="SSF48317">
    <property type="entry name" value="Acid phosphatase/Vanadium-dependent haloperoxidase"/>
    <property type="match status" value="1"/>
</dbReference>
<sequence length="219" mass="22991">MIARPPLLVPLSALVGFLLLTIMVLTDWPPLERADRAVSEVFRAYGDRHPGLISALRILTDVAATVPFLVTGLVAALTLLLRGRRPAAVFCATVTTVVPVLWGLGHWALSHPRPVDGFVTVQSNGFPSGHTSNATAAALAAALLLWPWLARTGRIVTVLVAAGFALFVSLTRVALLAHWPADVLGGWLLALVVVPLAAYAVRPGTGVTASGPPERTPAS</sequence>
<dbReference type="SMART" id="SM00014">
    <property type="entry name" value="acidPPc"/>
    <property type="match status" value="1"/>
</dbReference>
<dbReference type="Gene3D" id="1.20.144.10">
    <property type="entry name" value="Phosphatidic acid phosphatase type 2/haloperoxidase"/>
    <property type="match status" value="1"/>
</dbReference>
<keyword evidence="1" id="KW-0472">Membrane</keyword>
<keyword evidence="1" id="KW-1133">Transmembrane helix</keyword>
<evidence type="ECO:0000259" key="2">
    <source>
        <dbReference type="SMART" id="SM00014"/>
    </source>
</evidence>
<accession>A0ABY7ZNW6</accession>
<dbReference type="InterPro" id="IPR000326">
    <property type="entry name" value="PAP2/HPO"/>
</dbReference>
<dbReference type="PANTHER" id="PTHR14969:SF13">
    <property type="entry name" value="AT30094P"/>
    <property type="match status" value="1"/>
</dbReference>
<dbReference type="EMBL" id="CP118615">
    <property type="protein sequence ID" value="WDZ84600.1"/>
    <property type="molecule type" value="Genomic_DNA"/>
</dbReference>
<evidence type="ECO:0000313" key="3">
    <source>
        <dbReference type="EMBL" id="WDZ84600.1"/>
    </source>
</evidence>
<keyword evidence="4" id="KW-1185">Reference proteome</keyword>
<dbReference type="InterPro" id="IPR036938">
    <property type="entry name" value="PAP2/HPO_sf"/>
</dbReference>
<evidence type="ECO:0000313" key="4">
    <source>
        <dbReference type="Proteomes" id="UP001219605"/>
    </source>
</evidence>
<name>A0ABY7ZNW6_9ACTN</name>
<feature type="transmembrane region" description="Helical" evidence="1">
    <location>
        <begin position="87"/>
        <end position="109"/>
    </location>
</feature>